<dbReference type="Gramene" id="Al_scaffold_0003_3869">
    <property type="protein sequence ID" value="Al_scaffold_0003_3869"/>
    <property type="gene ID" value="Al_scaffold_0003_3869"/>
</dbReference>
<dbReference type="GO" id="GO:0008270">
    <property type="term" value="F:zinc ion binding"/>
    <property type="evidence" value="ECO:0007669"/>
    <property type="project" value="UniProtKB-KW"/>
</dbReference>
<reference evidence="9" key="1">
    <citation type="journal article" date="2011" name="Nat. Genet.">
        <title>The Arabidopsis lyrata genome sequence and the basis of rapid genome size change.</title>
        <authorList>
            <person name="Hu T.T."/>
            <person name="Pattyn P."/>
            <person name="Bakker E.G."/>
            <person name="Cao J."/>
            <person name="Cheng J.-F."/>
            <person name="Clark R.M."/>
            <person name="Fahlgren N."/>
            <person name="Fawcett J.A."/>
            <person name="Grimwood J."/>
            <person name="Gundlach H."/>
            <person name="Haberer G."/>
            <person name="Hollister J.D."/>
            <person name="Ossowski S."/>
            <person name="Ottilar R.P."/>
            <person name="Salamov A.A."/>
            <person name="Schneeberger K."/>
            <person name="Spannagl M."/>
            <person name="Wang X."/>
            <person name="Yang L."/>
            <person name="Nasrallah M.E."/>
            <person name="Bergelson J."/>
            <person name="Carrington J.C."/>
            <person name="Gaut B.S."/>
            <person name="Schmutz J."/>
            <person name="Mayer K.F.X."/>
            <person name="Van de Peer Y."/>
            <person name="Grigoriev I.V."/>
            <person name="Nordborg M."/>
            <person name="Weigel D."/>
            <person name="Guo Y.-L."/>
        </authorList>
    </citation>
    <scope>NUCLEOTIDE SEQUENCE [LARGE SCALE GENOMIC DNA]</scope>
    <source>
        <strain evidence="9">cv. MN47</strain>
    </source>
</reference>
<dbReference type="PANTHER" id="PTHR47165:SF4">
    <property type="entry name" value="OS03G0429900 PROTEIN"/>
    <property type="match status" value="1"/>
</dbReference>
<dbReference type="GO" id="GO:0003677">
    <property type="term" value="F:DNA binding"/>
    <property type="evidence" value="ECO:0007669"/>
    <property type="project" value="UniProtKB-KW"/>
</dbReference>
<dbReference type="EMBL" id="GL348715">
    <property type="protein sequence ID" value="EFH62459.1"/>
    <property type="molecule type" value="Genomic_DNA"/>
</dbReference>
<organism evidence="9">
    <name type="scientific">Arabidopsis lyrata subsp. lyrata</name>
    <name type="common">Lyre-leaved rock-cress</name>
    <dbReference type="NCBI Taxonomy" id="81972"/>
    <lineage>
        <taxon>Eukaryota</taxon>
        <taxon>Viridiplantae</taxon>
        <taxon>Streptophyta</taxon>
        <taxon>Embryophyta</taxon>
        <taxon>Tracheophyta</taxon>
        <taxon>Spermatophyta</taxon>
        <taxon>Magnoliopsida</taxon>
        <taxon>eudicotyledons</taxon>
        <taxon>Gunneridae</taxon>
        <taxon>Pentapetalae</taxon>
        <taxon>rosids</taxon>
        <taxon>malvids</taxon>
        <taxon>Brassicales</taxon>
        <taxon>Brassicaceae</taxon>
        <taxon>Camelineae</taxon>
        <taxon>Arabidopsis</taxon>
    </lineage>
</organism>
<proteinExistence type="inferred from homology"/>
<gene>
    <name evidence="8" type="ORF">ARALYDRAFT_674672</name>
</gene>
<dbReference type="SUPFAM" id="SSF50249">
    <property type="entry name" value="Nucleic acid-binding proteins"/>
    <property type="match status" value="1"/>
</dbReference>
<evidence type="ECO:0000259" key="7">
    <source>
        <dbReference type="Pfam" id="PF02721"/>
    </source>
</evidence>
<keyword evidence="9" id="KW-1185">Reference proteome</keyword>
<evidence type="ECO:0000256" key="2">
    <source>
        <dbReference type="ARBA" id="ARBA00022723"/>
    </source>
</evidence>
<keyword evidence="3" id="KW-0863">Zinc-finger</keyword>
<evidence type="ECO:0000256" key="6">
    <source>
        <dbReference type="SAM" id="MobiDB-lite"/>
    </source>
</evidence>
<keyword evidence="5" id="KW-0238">DNA-binding</keyword>
<evidence type="ECO:0000313" key="9">
    <source>
        <dbReference type="Proteomes" id="UP000008694"/>
    </source>
</evidence>
<dbReference type="FunFam" id="2.40.50.140:FF:000041">
    <property type="entry name" value="Replication protein A subunit"/>
    <property type="match status" value="1"/>
</dbReference>
<evidence type="ECO:0000256" key="5">
    <source>
        <dbReference type="ARBA" id="ARBA00023125"/>
    </source>
</evidence>
<dbReference type="Proteomes" id="UP000008694">
    <property type="component" value="Unassembled WGS sequence"/>
</dbReference>
<accession>D7L130</accession>
<dbReference type="InterPro" id="IPR003871">
    <property type="entry name" value="RFA1B/D_OB_1st"/>
</dbReference>
<name>D7L130_ARALL</name>
<evidence type="ECO:0000313" key="8">
    <source>
        <dbReference type="EMBL" id="EFH62459.1"/>
    </source>
</evidence>
<dbReference type="PANTHER" id="PTHR47165">
    <property type="entry name" value="OS03G0429900 PROTEIN"/>
    <property type="match status" value="1"/>
</dbReference>
<evidence type="ECO:0000256" key="4">
    <source>
        <dbReference type="ARBA" id="ARBA00022833"/>
    </source>
</evidence>
<feature type="compositionally biased region" description="Low complexity" evidence="6">
    <location>
        <begin position="262"/>
        <end position="277"/>
    </location>
</feature>
<sequence length="342" mass="38476">MALPITELNAVKPFKTQWKIQVKIVHSWIQYTQYSGETLEMVLADTTGTLIHATIKKQQVNKFQRLITTGEWRTVENFTVAKSTGKYRPTRLPFKMTLMNTTAISRIPSISEEFYFDFANFPDILNVNGLNENILIGERSISNAFDMSLLEINPNYPAVQDFVNNLPADVPVLTIQEVMPKDTKIIKKKAYFQTFPRKTISEVFEATEVHVKPCSDDNTGNTMCKLFDKTAAEIIGVSAEDLLEGNWDEMVTGLKQEALALTNSSDTTDVNTTSSATPSSKRSNESSDEAEGQSSTTKKVCVSSIREKIEEDKIEEEKIEKQKIGVLKIEEEKVEGEKIEPN</sequence>
<feature type="region of interest" description="Disordered" evidence="6">
    <location>
        <begin position="262"/>
        <end position="302"/>
    </location>
</feature>
<dbReference type="HOGENOM" id="CLU_023486_0_0_1"/>
<dbReference type="STRING" id="81972.D7L130"/>
<dbReference type="Gene3D" id="2.40.50.140">
    <property type="entry name" value="Nucleic acid-binding proteins"/>
    <property type="match status" value="1"/>
</dbReference>
<dbReference type="AlphaFoldDB" id="D7L130"/>
<feature type="domain" description="Replication protein A 70 kDa DNA-binding subunit B/D first OB fold" evidence="7">
    <location>
        <begin position="6"/>
        <end position="105"/>
    </location>
</feature>
<protein>
    <submittedName>
        <fullName evidence="8">Predicted protein</fullName>
    </submittedName>
</protein>
<dbReference type="InterPro" id="IPR012340">
    <property type="entry name" value="NA-bd_OB-fold"/>
</dbReference>
<dbReference type="eggNOG" id="KOG0851">
    <property type="taxonomic scope" value="Eukaryota"/>
</dbReference>
<comment type="similarity">
    <text evidence="1">Belongs to the replication factor A protein 1 family.</text>
</comment>
<keyword evidence="4" id="KW-0862">Zinc</keyword>
<dbReference type="Pfam" id="PF02721">
    <property type="entry name" value="DUF223"/>
    <property type="match status" value="1"/>
</dbReference>
<evidence type="ECO:0000256" key="1">
    <source>
        <dbReference type="ARBA" id="ARBA00005690"/>
    </source>
</evidence>
<keyword evidence="2" id="KW-0479">Metal-binding</keyword>
<evidence type="ECO:0000256" key="3">
    <source>
        <dbReference type="ARBA" id="ARBA00022771"/>
    </source>
</evidence>
<dbReference type="CDD" id="cd04480">
    <property type="entry name" value="RPA1_DBD_A_like"/>
    <property type="match status" value="1"/>
</dbReference>